<dbReference type="KEGG" id="wei:EQG49_06580"/>
<accession>A0A4P6YU05</accession>
<name>A0A4P6YU05_9LACO</name>
<evidence type="ECO:0000313" key="4">
    <source>
        <dbReference type="EMBL" id="QBO36147.1"/>
    </source>
</evidence>
<evidence type="ECO:0000256" key="1">
    <source>
        <dbReference type="ARBA" id="ARBA00022529"/>
    </source>
</evidence>
<dbReference type="NCBIfam" id="TIGR01847">
    <property type="entry name" value="bacteriocin_sig"/>
    <property type="match status" value="1"/>
</dbReference>
<keyword evidence="2" id="KW-0044">Antibiotic</keyword>
<dbReference type="EMBL" id="CP037940">
    <property type="protein sequence ID" value="QBO36147.1"/>
    <property type="molecule type" value="Genomic_DNA"/>
</dbReference>
<proteinExistence type="predicted"/>
<evidence type="ECO:0000256" key="2">
    <source>
        <dbReference type="ARBA" id="ARBA00023022"/>
    </source>
</evidence>
<dbReference type="AlphaFoldDB" id="A0A4P6YU05"/>
<dbReference type="GO" id="GO:0042742">
    <property type="term" value="P:defense response to bacterium"/>
    <property type="evidence" value="ECO:0007669"/>
    <property type="project" value="UniProtKB-KW"/>
</dbReference>
<dbReference type="RefSeq" id="WP_133363225.1">
    <property type="nucleotide sequence ID" value="NZ_CP037940.1"/>
</dbReference>
<keyword evidence="3" id="KW-0078">Bacteriocin</keyword>
<gene>
    <name evidence="4" type="ORF">EQG49_06580</name>
</gene>
<evidence type="ECO:0000313" key="5">
    <source>
        <dbReference type="Proteomes" id="UP000292886"/>
    </source>
</evidence>
<sequence>MLNNFKSMTHEELQEVSGGKFGFSISINISGTFHQVEDGIDGFVAGVTGKKRHYRKNS</sequence>
<reference evidence="5" key="1">
    <citation type="submission" date="2019-03" db="EMBL/GenBank/DDBJ databases">
        <title>Weissella sp. 26KH-42 Genome sequencing.</title>
        <authorList>
            <person name="Heo J."/>
            <person name="Kim S.-J."/>
            <person name="Kim J.-S."/>
            <person name="Hong S.-B."/>
            <person name="Kwon S.-W."/>
        </authorList>
    </citation>
    <scope>NUCLEOTIDE SEQUENCE [LARGE SCALE GENOMIC DNA]</scope>
    <source>
        <strain evidence="5">26KH-42</strain>
    </source>
</reference>
<evidence type="ECO:0000256" key="3">
    <source>
        <dbReference type="ARBA" id="ARBA00023048"/>
    </source>
</evidence>
<dbReference type="Proteomes" id="UP000292886">
    <property type="component" value="Chromosome"/>
</dbReference>
<protein>
    <submittedName>
        <fullName evidence="4">Bacteriocin</fullName>
    </submittedName>
</protein>
<keyword evidence="1" id="KW-0929">Antimicrobial</keyword>
<dbReference type="InterPro" id="IPR010133">
    <property type="entry name" value="Bacteriocin_signal_seq"/>
</dbReference>
<keyword evidence="5" id="KW-1185">Reference proteome</keyword>
<organism evidence="4 5">
    <name type="scientific">Periweissella cryptocerci</name>
    <dbReference type="NCBI Taxonomy" id="2506420"/>
    <lineage>
        <taxon>Bacteria</taxon>
        <taxon>Bacillati</taxon>
        <taxon>Bacillota</taxon>
        <taxon>Bacilli</taxon>
        <taxon>Lactobacillales</taxon>
        <taxon>Lactobacillaceae</taxon>
        <taxon>Periweissella</taxon>
    </lineage>
</organism>
<dbReference type="GO" id="GO:0031640">
    <property type="term" value="P:killing of cells of another organism"/>
    <property type="evidence" value="ECO:0007669"/>
    <property type="project" value="UniProtKB-KW"/>
</dbReference>